<accession>A0ABV2B192</accession>
<gene>
    <name evidence="2" type="ORF">SADO_08547</name>
</gene>
<dbReference type="Proteomes" id="UP001460888">
    <property type="component" value="Unassembled WGS sequence"/>
</dbReference>
<evidence type="ECO:0000313" key="2">
    <source>
        <dbReference type="EMBL" id="MES1929292.1"/>
    </source>
</evidence>
<reference evidence="2 3" key="1">
    <citation type="submission" date="2013-03" db="EMBL/GenBank/DDBJ databases">
        <title>Salinisphaera dokdonensis CL-ES53 Genome Sequencing.</title>
        <authorList>
            <person name="Li C."/>
            <person name="Lai Q."/>
            <person name="Shao Z."/>
        </authorList>
    </citation>
    <scope>NUCLEOTIDE SEQUENCE [LARGE SCALE GENOMIC DNA]</scope>
    <source>
        <strain evidence="2 3">CL-ES53</strain>
    </source>
</reference>
<evidence type="ECO:0000256" key="1">
    <source>
        <dbReference type="SAM" id="SignalP"/>
    </source>
</evidence>
<comment type="caution">
    <text evidence="2">The sequence shown here is derived from an EMBL/GenBank/DDBJ whole genome shotgun (WGS) entry which is preliminary data.</text>
</comment>
<protein>
    <recommendedName>
        <fullName evidence="4">Peptidase M15A C-terminal domain-containing protein</fullName>
    </recommendedName>
</protein>
<dbReference type="InterPro" id="IPR009045">
    <property type="entry name" value="Zn_M74/Hedgehog-like"/>
</dbReference>
<keyword evidence="1" id="KW-0732">Signal</keyword>
<proteinExistence type="predicted"/>
<keyword evidence="3" id="KW-1185">Reference proteome</keyword>
<dbReference type="EMBL" id="APND01000002">
    <property type="protein sequence ID" value="MES1929292.1"/>
    <property type="molecule type" value="Genomic_DNA"/>
</dbReference>
<sequence length="327" mass="35424">MFDLRIINAVITRIAWLLLFALVLSGPVAAASSAADDSSVTSGFGLRIDSRETQGQVAAAFVMPDAVLTLHAQGAAENARLTLETGGHGVIETAQAQGWTWRAPATPGLYTLTIHDAERRARLRLNVFVKTPFDNTRDTLDEYRIGGYVPEPRPGDAASAPPPGLVQVTPENRDTRISPHFTLGQFLCHQQPDHWPKYVLVRPLLLDKLERLHSALVAAGVTAPSITVMSGFRTPWYNADIGNTTVYSQHLFGSAADIFVDADGDDRMDDLNGDGTIDSADARWLADLVETITAETPALQGGLSVYPANSRHGPFVHIDVRGVPARW</sequence>
<dbReference type="SUPFAM" id="SSF55166">
    <property type="entry name" value="Hedgehog/DD-peptidase"/>
    <property type="match status" value="1"/>
</dbReference>
<evidence type="ECO:0008006" key="4">
    <source>
        <dbReference type="Google" id="ProtNLM"/>
    </source>
</evidence>
<feature type="chain" id="PRO_5045453765" description="Peptidase M15A C-terminal domain-containing protein" evidence="1">
    <location>
        <begin position="31"/>
        <end position="327"/>
    </location>
</feature>
<evidence type="ECO:0000313" key="3">
    <source>
        <dbReference type="Proteomes" id="UP001460888"/>
    </source>
</evidence>
<feature type="signal peptide" evidence="1">
    <location>
        <begin position="1"/>
        <end position="30"/>
    </location>
</feature>
<dbReference type="RefSeq" id="WP_353110784.1">
    <property type="nucleotide sequence ID" value="NZ_APND01000002.1"/>
</dbReference>
<organism evidence="2 3">
    <name type="scientific">Salinisphaera dokdonensis CL-ES53</name>
    <dbReference type="NCBI Taxonomy" id="1304272"/>
    <lineage>
        <taxon>Bacteria</taxon>
        <taxon>Pseudomonadati</taxon>
        <taxon>Pseudomonadota</taxon>
        <taxon>Gammaproteobacteria</taxon>
        <taxon>Salinisphaerales</taxon>
        <taxon>Salinisphaeraceae</taxon>
        <taxon>Salinisphaera</taxon>
    </lineage>
</organism>
<name>A0ABV2B192_9GAMM</name>
<dbReference type="Gene3D" id="3.30.1380.10">
    <property type="match status" value="1"/>
</dbReference>